<feature type="compositionally biased region" description="Basic and acidic residues" evidence="4">
    <location>
        <begin position="14"/>
        <end position="28"/>
    </location>
</feature>
<dbReference type="InterPro" id="IPR004344">
    <property type="entry name" value="TTL/TTLL_fam"/>
</dbReference>
<protein>
    <submittedName>
        <fullName evidence="5">Uncharacterized protein</fullName>
    </submittedName>
</protein>
<accession>A0ABD3N766</accession>
<reference evidence="5 6" key="1">
    <citation type="submission" date="2024-10" db="EMBL/GenBank/DDBJ databases">
        <title>Updated reference genomes for cyclostephanoid diatoms.</title>
        <authorList>
            <person name="Roberts W.R."/>
            <person name="Alverson A.J."/>
        </authorList>
    </citation>
    <scope>NUCLEOTIDE SEQUENCE [LARGE SCALE GENOMIC DNA]</scope>
    <source>
        <strain evidence="5 6">AJA276-08</strain>
    </source>
</reference>
<feature type="region of interest" description="Disordered" evidence="4">
    <location>
        <begin position="578"/>
        <end position="641"/>
    </location>
</feature>
<evidence type="ECO:0000256" key="4">
    <source>
        <dbReference type="SAM" id="MobiDB-lite"/>
    </source>
</evidence>
<dbReference type="Proteomes" id="UP001530315">
    <property type="component" value="Unassembled WGS sequence"/>
</dbReference>
<sequence>MEKTDTDNIDDSADEKIDGGDSSDSRSRKGKEISFLAGELCLYPVVRESAASLGWKLIREDDEDCVKRNCHVIWIDRAFKENVFLSFQKWQRVNHFPGMTNICNKAPMSRNLDIMQKEFPKEYSFYPATYVLPQSFATFKSLFPPNGQSKVTYIIKPSGGAQGKGIFLTRKLEDVENLGKVCVAQPYITNPLLIDKKKFDLRIYVLVTSCSPLRVYIFRDGLVRICAEEYECPNAFNMDDRCMHLTNYAVNKHSEKYERDDRESTAGDRGCKRSIKWFLAWLREEKGETAASNLWSKIGEICALTIMSILPLLQREYSATFERKGSLPSPDILSAEPSGGSSHATNLNIFSGRSRCFEILGYDIMVDSDLKPILIEVNHLPSWGTDSSIDQDVKFRAITQALSAINVNAQDKKYFESAKRKQSHAPPAMRGSGGFSDDTGSNNQPKGATRPTKGLPALFDSQRAERRIRIIYEKHAPEKLPTVNDLLSRYSGYEEWLAMKIEQKYNENDDKCDTRTEETFDSEPRLVNERERQWLDDEERILIDYERIYPPSDKAGVRLARYNEMETFAALMDEKQHHRLTRPSQQKYTDCDVENQTPGQSNRRNSWLGNIPRATMDETKISRPPTKKQIESADRLSRGYSVEDTGVGEKNVKKTSPVLHPNFIYEEENLRLVDRVQQSQEHSKEARKRAETKLNTRLSKSGTALKQQVISLGLEAPVVTDENYKFYGKRV</sequence>
<feature type="compositionally biased region" description="Basic and acidic residues" evidence="4">
    <location>
        <begin position="628"/>
        <end position="637"/>
    </location>
</feature>
<proteinExistence type="predicted"/>
<organism evidence="5 6">
    <name type="scientific">Stephanodiscus triporus</name>
    <dbReference type="NCBI Taxonomy" id="2934178"/>
    <lineage>
        <taxon>Eukaryota</taxon>
        <taxon>Sar</taxon>
        <taxon>Stramenopiles</taxon>
        <taxon>Ochrophyta</taxon>
        <taxon>Bacillariophyta</taxon>
        <taxon>Coscinodiscophyceae</taxon>
        <taxon>Thalassiosirophycidae</taxon>
        <taxon>Stephanodiscales</taxon>
        <taxon>Stephanodiscaceae</taxon>
        <taxon>Stephanodiscus</taxon>
    </lineage>
</organism>
<dbReference type="PROSITE" id="PS51221">
    <property type="entry name" value="TTL"/>
    <property type="match status" value="1"/>
</dbReference>
<dbReference type="PANTHER" id="PTHR12241">
    <property type="entry name" value="TUBULIN POLYGLUTAMYLASE"/>
    <property type="match status" value="1"/>
</dbReference>
<keyword evidence="3" id="KW-0067">ATP-binding</keyword>
<evidence type="ECO:0000256" key="3">
    <source>
        <dbReference type="ARBA" id="ARBA00022840"/>
    </source>
</evidence>
<dbReference type="SUPFAM" id="SSF56059">
    <property type="entry name" value="Glutathione synthetase ATP-binding domain-like"/>
    <property type="match status" value="1"/>
</dbReference>
<feature type="compositionally biased region" description="Polar residues" evidence="4">
    <location>
        <begin position="582"/>
        <end position="608"/>
    </location>
</feature>
<evidence type="ECO:0000256" key="1">
    <source>
        <dbReference type="ARBA" id="ARBA00022598"/>
    </source>
</evidence>
<dbReference type="AlphaFoldDB" id="A0ABD3N766"/>
<dbReference type="GO" id="GO:0016874">
    <property type="term" value="F:ligase activity"/>
    <property type="evidence" value="ECO:0007669"/>
    <property type="project" value="UniProtKB-KW"/>
</dbReference>
<keyword evidence="2" id="KW-0547">Nucleotide-binding</keyword>
<keyword evidence="1" id="KW-0436">Ligase</keyword>
<comment type="caution">
    <text evidence="5">The sequence shown here is derived from an EMBL/GenBank/DDBJ whole genome shotgun (WGS) entry which is preliminary data.</text>
</comment>
<keyword evidence="6" id="KW-1185">Reference proteome</keyword>
<dbReference type="Pfam" id="PF03133">
    <property type="entry name" value="TTL"/>
    <property type="match status" value="2"/>
</dbReference>
<dbReference type="EMBL" id="JALLAZ020001594">
    <property type="protein sequence ID" value="KAL3771871.1"/>
    <property type="molecule type" value="Genomic_DNA"/>
</dbReference>
<gene>
    <name evidence="5" type="ORF">ACHAW5_003216</name>
</gene>
<dbReference type="Gene3D" id="3.30.470.20">
    <property type="entry name" value="ATP-grasp fold, B domain"/>
    <property type="match status" value="1"/>
</dbReference>
<feature type="region of interest" description="Disordered" evidence="4">
    <location>
        <begin position="1"/>
        <end position="28"/>
    </location>
</feature>
<evidence type="ECO:0000313" key="6">
    <source>
        <dbReference type="Proteomes" id="UP001530315"/>
    </source>
</evidence>
<name>A0ABD3N766_9STRA</name>
<feature type="region of interest" description="Disordered" evidence="4">
    <location>
        <begin position="415"/>
        <end position="458"/>
    </location>
</feature>
<evidence type="ECO:0000256" key="2">
    <source>
        <dbReference type="ARBA" id="ARBA00022741"/>
    </source>
</evidence>
<dbReference type="GO" id="GO:0005524">
    <property type="term" value="F:ATP binding"/>
    <property type="evidence" value="ECO:0007669"/>
    <property type="project" value="UniProtKB-KW"/>
</dbReference>
<evidence type="ECO:0000313" key="5">
    <source>
        <dbReference type="EMBL" id="KAL3771871.1"/>
    </source>
</evidence>
<dbReference type="PANTHER" id="PTHR12241:SF147">
    <property type="entry name" value="TUBULIN POLYGLUTAMYLASE TTLL7"/>
    <property type="match status" value="1"/>
</dbReference>